<evidence type="ECO:0000313" key="1">
    <source>
        <dbReference type="EMBL" id="CAM9185857.1"/>
    </source>
</evidence>
<organism evidence="1 2">
    <name type="scientific">Rangifer tarandus platyrhynchus</name>
    <name type="common">Svalbard reindeer</name>
    <dbReference type="NCBI Taxonomy" id="3082113"/>
    <lineage>
        <taxon>Eukaryota</taxon>
        <taxon>Metazoa</taxon>
        <taxon>Chordata</taxon>
        <taxon>Craniata</taxon>
        <taxon>Vertebrata</taxon>
        <taxon>Euteleostomi</taxon>
        <taxon>Mammalia</taxon>
        <taxon>Eutheria</taxon>
        <taxon>Laurasiatheria</taxon>
        <taxon>Artiodactyla</taxon>
        <taxon>Ruminantia</taxon>
        <taxon>Pecora</taxon>
        <taxon>Cervidae</taxon>
        <taxon>Odocoileinae</taxon>
        <taxon>Rangifer</taxon>
    </lineage>
</organism>
<dbReference type="EMBL" id="CATOBB020000773">
    <property type="protein sequence ID" value="CAM9185857.1"/>
    <property type="molecule type" value="Genomic_DNA"/>
</dbReference>
<comment type="caution">
    <text evidence="1">The sequence shown here is derived from an EMBL/GenBank/DDBJ whole genome shotgun (WGS) entry which is preliminary data.</text>
</comment>
<name>A0ACB1KG77_RANTA</name>
<reference evidence="1" key="1">
    <citation type="submission" date="2025-03" db="EMBL/GenBank/DDBJ databases">
        <authorList>
            <consortium name="ELIXIR-Norway"/>
            <consortium name="Elixir Norway"/>
        </authorList>
    </citation>
    <scope>NUCLEOTIDE SEQUENCE</scope>
</reference>
<dbReference type="Proteomes" id="UP001162501">
    <property type="component" value="Unassembled WGS sequence"/>
</dbReference>
<gene>
    <name evidence="1" type="ORF">MRATA1EN22A_LOCUS29579</name>
</gene>
<protein>
    <submittedName>
        <fullName evidence="1">Uncharacterized protein</fullName>
    </submittedName>
</protein>
<accession>A0ACB1KG77</accession>
<sequence>MQFCSRYAGLAGAPGKQCRHIGCTECRSCSGELSSVTVCVAVHPAQRTCESTCSTSHAQLCANRKRERRWTTEDRVGLLTVERLCSRRCSAHMRKALSRGAVLRLCTSIAHDKNAASSAAYP</sequence>
<evidence type="ECO:0000313" key="2">
    <source>
        <dbReference type="Proteomes" id="UP001162501"/>
    </source>
</evidence>
<proteinExistence type="predicted"/>